<organism evidence="1 2">
    <name type="scientific">Mauremys mutica</name>
    <name type="common">yellowpond turtle</name>
    <dbReference type="NCBI Taxonomy" id="74926"/>
    <lineage>
        <taxon>Eukaryota</taxon>
        <taxon>Metazoa</taxon>
        <taxon>Chordata</taxon>
        <taxon>Craniata</taxon>
        <taxon>Vertebrata</taxon>
        <taxon>Euteleostomi</taxon>
        <taxon>Archelosauria</taxon>
        <taxon>Testudinata</taxon>
        <taxon>Testudines</taxon>
        <taxon>Cryptodira</taxon>
        <taxon>Durocryptodira</taxon>
        <taxon>Testudinoidea</taxon>
        <taxon>Geoemydidae</taxon>
        <taxon>Geoemydinae</taxon>
        <taxon>Mauremys</taxon>
    </lineage>
</organism>
<gene>
    <name evidence="1" type="ORF">KIL84_008197</name>
</gene>
<keyword evidence="2" id="KW-1185">Reference proteome</keyword>
<sequence length="87" mass="8777">MVPGPGFAGVGAVLTPGASRHVSQRGVDLLTLQQRGVGEDESGYCELPDSAAAALITSNSSSAKPARLPAASCHALDNNGHLKLVPD</sequence>
<dbReference type="AlphaFoldDB" id="A0A9D3X976"/>
<dbReference type="Proteomes" id="UP000827986">
    <property type="component" value="Unassembled WGS sequence"/>
</dbReference>
<name>A0A9D3X976_9SAUR</name>
<evidence type="ECO:0000313" key="2">
    <source>
        <dbReference type="Proteomes" id="UP000827986"/>
    </source>
</evidence>
<evidence type="ECO:0000313" key="1">
    <source>
        <dbReference type="EMBL" id="KAH1175323.1"/>
    </source>
</evidence>
<proteinExistence type="predicted"/>
<comment type="caution">
    <text evidence="1">The sequence shown here is derived from an EMBL/GenBank/DDBJ whole genome shotgun (WGS) entry which is preliminary data.</text>
</comment>
<reference evidence="1" key="1">
    <citation type="submission" date="2021-09" db="EMBL/GenBank/DDBJ databases">
        <title>The genome of Mauremys mutica provides insights into the evolution of semi-aquatic lifestyle.</title>
        <authorList>
            <person name="Gong S."/>
            <person name="Gao Y."/>
        </authorList>
    </citation>
    <scope>NUCLEOTIDE SEQUENCE</scope>
    <source>
        <strain evidence="1">MM-2020</strain>
        <tissue evidence="1">Muscle</tissue>
    </source>
</reference>
<accession>A0A9D3X976</accession>
<protein>
    <submittedName>
        <fullName evidence="1">Uncharacterized protein</fullName>
    </submittedName>
</protein>
<dbReference type="EMBL" id="JAHDVG010000477">
    <property type="protein sequence ID" value="KAH1175323.1"/>
    <property type="molecule type" value="Genomic_DNA"/>
</dbReference>